<name>A0AAN7TGF5_9PEZI</name>
<accession>A0AAN7TGF5</accession>
<reference evidence="2" key="1">
    <citation type="submission" date="2023-08" db="EMBL/GenBank/DDBJ databases">
        <title>Black Yeasts Isolated from many extreme environments.</title>
        <authorList>
            <person name="Coleine C."/>
            <person name="Stajich J.E."/>
            <person name="Selbmann L."/>
        </authorList>
    </citation>
    <scope>NUCLEOTIDE SEQUENCE</scope>
    <source>
        <strain evidence="2">CCFEE 5401</strain>
    </source>
</reference>
<gene>
    <name evidence="2" type="ORF">LTR62_003961</name>
</gene>
<comment type="caution">
    <text evidence="2">The sequence shown here is derived from an EMBL/GenBank/DDBJ whole genome shotgun (WGS) entry which is preliminary data.</text>
</comment>
<organism evidence="2 3">
    <name type="scientific">Meristemomyces frigidus</name>
    <dbReference type="NCBI Taxonomy" id="1508187"/>
    <lineage>
        <taxon>Eukaryota</taxon>
        <taxon>Fungi</taxon>
        <taxon>Dikarya</taxon>
        <taxon>Ascomycota</taxon>
        <taxon>Pezizomycotina</taxon>
        <taxon>Dothideomycetes</taxon>
        <taxon>Dothideomycetidae</taxon>
        <taxon>Mycosphaerellales</taxon>
        <taxon>Teratosphaeriaceae</taxon>
        <taxon>Meristemomyces</taxon>
    </lineage>
</organism>
<feature type="region of interest" description="Disordered" evidence="1">
    <location>
        <begin position="257"/>
        <end position="282"/>
    </location>
</feature>
<feature type="compositionally biased region" description="Polar residues" evidence="1">
    <location>
        <begin position="257"/>
        <end position="266"/>
    </location>
</feature>
<feature type="compositionally biased region" description="Acidic residues" evidence="1">
    <location>
        <begin position="320"/>
        <end position="341"/>
    </location>
</feature>
<feature type="region of interest" description="Disordered" evidence="1">
    <location>
        <begin position="308"/>
        <end position="382"/>
    </location>
</feature>
<sequence length="382" mass="42664">MAFNGTNRSGNVFAGLSNTNGVTYPIATHPVVNSRSFWYRQTHYVLSDGSAVNGTNTQLMGMYPELMDTISSAFKAWSDLELVDELCDYPSAENCHKIQVRDDDWEEVAAELVETTQKLYDALTADYRMPSSQLPEPESKFMFEKAQKEAIETIQQKLSTPAGCQTAYRSCQRLARTIVSVNKNGISDERDMIVQAIEDDKLIALDVASFRLHERIARDPEFEVKNKISHSRSNLARSRKLYNAQVAAGVIQPYPAQSATAAQGTRQPHPAHRRAGDPWVYRPTAEDDAVVLENTDYMWNDEIEDKAMEADGGGDHDGEEKDSDDDAEGDNNEDAEVEDDIYTSTPLPQQLPDPQQHSGADYPFDQAMDMVLPTTEPGSPWQ</sequence>
<dbReference type="Proteomes" id="UP001310890">
    <property type="component" value="Unassembled WGS sequence"/>
</dbReference>
<evidence type="ECO:0000313" key="3">
    <source>
        <dbReference type="Proteomes" id="UP001310890"/>
    </source>
</evidence>
<evidence type="ECO:0000256" key="1">
    <source>
        <dbReference type="SAM" id="MobiDB-lite"/>
    </source>
</evidence>
<dbReference type="AlphaFoldDB" id="A0AAN7TGF5"/>
<evidence type="ECO:0000313" key="2">
    <source>
        <dbReference type="EMBL" id="KAK5112645.1"/>
    </source>
</evidence>
<protein>
    <submittedName>
        <fullName evidence="2">Uncharacterized protein</fullName>
    </submittedName>
</protein>
<feature type="compositionally biased region" description="Basic and acidic residues" evidence="1">
    <location>
        <begin position="308"/>
        <end position="319"/>
    </location>
</feature>
<dbReference type="EMBL" id="JAVRRL010000029">
    <property type="protein sequence ID" value="KAK5112645.1"/>
    <property type="molecule type" value="Genomic_DNA"/>
</dbReference>
<feature type="compositionally biased region" description="Low complexity" evidence="1">
    <location>
        <begin position="346"/>
        <end position="356"/>
    </location>
</feature>
<proteinExistence type="predicted"/>